<dbReference type="EMBL" id="JACBKZ010000002">
    <property type="protein sequence ID" value="KAF5958200.1"/>
    <property type="molecule type" value="Genomic_DNA"/>
</dbReference>
<name>A0A7J7HZH3_CAMSI</name>
<feature type="region of interest" description="Disordered" evidence="1">
    <location>
        <begin position="1"/>
        <end position="58"/>
    </location>
</feature>
<organism evidence="2 3">
    <name type="scientific">Camellia sinensis</name>
    <name type="common">Tea plant</name>
    <name type="synonym">Thea sinensis</name>
    <dbReference type="NCBI Taxonomy" id="4442"/>
    <lineage>
        <taxon>Eukaryota</taxon>
        <taxon>Viridiplantae</taxon>
        <taxon>Streptophyta</taxon>
        <taxon>Embryophyta</taxon>
        <taxon>Tracheophyta</taxon>
        <taxon>Spermatophyta</taxon>
        <taxon>Magnoliopsida</taxon>
        <taxon>eudicotyledons</taxon>
        <taxon>Gunneridae</taxon>
        <taxon>Pentapetalae</taxon>
        <taxon>asterids</taxon>
        <taxon>Ericales</taxon>
        <taxon>Theaceae</taxon>
        <taxon>Camellia</taxon>
    </lineage>
</organism>
<protein>
    <submittedName>
        <fullName evidence="2">Uncharacterized protein</fullName>
    </submittedName>
</protein>
<evidence type="ECO:0000256" key="1">
    <source>
        <dbReference type="SAM" id="MobiDB-lite"/>
    </source>
</evidence>
<proteinExistence type="predicted"/>
<sequence>MEEIHFSENKHGVNNIASGISQDPNKKSALTSESGDHHQELSKLESEGNERDEKFKGKKEEKLNFLDCKHGDYIITKEISPRSKRKSRTPEPAPYSVAGRLRQRHRGNGHDVELIRTTESEVKANMSQSSSIDPSVDSVAGRLRNMMCWKKFLFCQHELESRIFVVFLTEVLNVVKQCFVDRNTLYLKHRTAYSADLYISIPIPGIMRSTARLE</sequence>
<evidence type="ECO:0000313" key="3">
    <source>
        <dbReference type="Proteomes" id="UP000593564"/>
    </source>
</evidence>
<reference evidence="3" key="1">
    <citation type="journal article" date="2020" name="Nat. Commun.">
        <title>Genome assembly of wild tea tree DASZ reveals pedigree and selection history of tea varieties.</title>
        <authorList>
            <person name="Zhang W."/>
            <person name="Zhang Y."/>
            <person name="Qiu H."/>
            <person name="Guo Y."/>
            <person name="Wan H."/>
            <person name="Zhang X."/>
            <person name="Scossa F."/>
            <person name="Alseekh S."/>
            <person name="Zhang Q."/>
            <person name="Wang P."/>
            <person name="Xu L."/>
            <person name="Schmidt M.H."/>
            <person name="Jia X."/>
            <person name="Li D."/>
            <person name="Zhu A."/>
            <person name="Guo F."/>
            <person name="Chen W."/>
            <person name="Ni D."/>
            <person name="Usadel B."/>
            <person name="Fernie A.R."/>
            <person name="Wen W."/>
        </authorList>
    </citation>
    <scope>NUCLEOTIDE SEQUENCE [LARGE SCALE GENOMIC DNA]</scope>
    <source>
        <strain evidence="3">cv. G240</strain>
    </source>
</reference>
<comment type="caution">
    <text evidence="2">The sequence shown here is derived from an EMBL/GenBank/DDBJ whole genome shotgun (WGS) entry which is preliminary data.</text>
</comment>
<dbReference type="AlphaFoldDB" id="A0A7J7HZH3"/>
<keyword evidence="3" id="KW-1185">Reference proteome</keyword>
<reference evidence="2 3" key="2">
    <citation type="submission" date="2020-07" db="EMBL/GenBank/DDBJ databases">
        <title>Genome assembly of wild tea tree DASZ reveals pedigree and selection history of tea varieties.</title>
        <authorList>
            <person name="Zhang W."/>
        </authorList>
    </citation>
    <scope>NUCLEOTIDE SEQUENCE [LARGE SCALE GENOMIC DNA]</scope>
    <source>
        <strain evidence="3">cv. G240</strain>
        <tissue evidence="2">Leaf</tissue>
    </source>
</reference>
<gene>
    <name evidence="2" type="ORF">HYC85_005425</name>
</gene>
<dbReference type="Proteomes" id="UP000593564">
    <property type="component" value="Unassembled WGS sequence"/>
</dbReference>
<evidence type="ECO:0000313" key="2">
    <source>
        <dbReference type="EMBL" id="KAF5958200.1"/>
    </source>
</evidence>
<feature type="compositionally biased region" description="Polar residues" evidence="1">
    <location>
        <begin position="15"/>
        <end position="33"/>
    </location>
</feature>
<feature type="compositionally biased region" description="Basic and acidic residues" evidence="1">
    <location>
        <begin position="34"/>
        <end position="58"/>
    </location>
</feature>
<feature type="compositionally biased region" description="Basic and acidic residues" evidence="1">
    <location>
        <begin position="1"/>
        <end position="11"/>
    </location>
</feature>
<accession>A0A7J7HZH3</accession>